<feature type="transmembrane region" description="Helical" evidence="7">
    <location>
        <begin position="6"/>
        <end position="35"/>
    </location>
</feature>
<gene>
    <name evidence="9" type="ORF">GGR05_004132</name>
</gene>
<keyword evidence="6 7" id="KW-0472">Membrane</keyword>
<feature type="transmembrane region" description="Helical" evidence="7">
    <location>
        <begin position="268"/>
        <end position="293"/>
    </location>
</feature>
<evidence type="ECO:0000259" key="8">
    <source>
        <dbReference type="Pfam" id="PF06808"/>
    </source>
</evidence>
<dbReference type="PANTHER" id="PTHR33362">
    <property type="entry name" value="SIALIC ACID TRAP TRANSPORTER PERMEASE PROTEIN SIAT-RELATED"/>
    <property type="match status" value="1"/>
</dbReference>
<keyword evidence="7" id="KW-0813">Transport</keyword>
<dbReference type="GO" id="GO:0022857">
    <property type="term" value="F:transmembrane transporter activity"/>
    <property type="evidence" value="ECO:0007669"/>
    <property type="project" value="UniProtKB-UniRule"/>
</dbReference>
<feature type="transmembrane region" description="Helical" evidence="7">
    <location>
        <begin position="212"/>
        <end position="234"/>
    </location>
</feature>
<feature type="transmembrane region" description="Helical" evidence="7">
    <location>
        <begin position="396"/>
        <end position="418"/>
    </location>
</feature>
<accession>A0A7W6C3W1</accession>
<protein>
    <recommendedName>
        <fullName evidence="7">TRAP transporter large permease protein</fullName>
    </recommendedName>
</protein>
<dbReference type="Pfam" id="PF06808">
    <property type="entry name" value="DctM"/>
    <property type="match status" value="1"/>
</dbReference>
<dbReference type="OrthoDB" id="7912553at2"/>
<proteinExistence type="inferred from homology"/>
<dbReference type="NCBIfam" id="TIGR00786">
    <property type="entry name" value="dctM"/>
    <property type="match status" value="1"/>
</dbReference>
<name>A0A7W6C3W1_9HYPH</name>
<evidence type="ECO:0000256" key="7">
    <source>
        <dbReference type="RuleBase" id="RU369079"/>
    </source>
</evidence>
<evidence type="ECO:0000313" key="10">
    <source>
        <dbReference type="Proteomes" id="UP000531216"/>
    </source>
</evidence>
<evidence type="ECO:0000256" key="4">
    <source>
        <dbReference type="ARBA" id="ARBA00022692"/>
    </source>
</evidence>
<evidence type="ECO:0000256" key="3">
    <source>
        <dbReference type="ARBA" id="ARBA00022519"/>
    </source>
</evidence>
<feature type="transmembrane region" description="Helical" evidence="7">
    <location>
        <begin position="56"/>
        <end position="75"/>
    </location>
</feature>
<dbReference type="Proteomes" id="UP000531216">
    <property type="component" value="Unassembled WGS sequence"/>
</dbReference>
<keyword evidence="10" id="KW-1185">Reference proteome</keyword>
<feature type="transmembrane region" description="Helical" evidence="7">
    <location>
        <begin position="313"/>
        <end position="343"/>
    </location>
</feature>
<keyword evidence="2" id="KW-1003">Cell membrane</keyword>
<feature type="domain" description="TRAP C4-dicarboxylate transport system permease DctM subunit" evidence="8">
    <location>
        <begin position="8"/>
        <end position="416"/>
    </location>
</feature>
<dbReference type="AlphaFoldDB" id="A0A7W6C3W1"/>
<keyword evidence="5 7" id="KW-1133">Transmembrane helix</keyword>
<dbReference type="InterPro" id="IPR004681">
    <property type="entry name" value="TRAP_DctM"/>
</dbReference>
<keyword evidence="4 7" id="KW-0812">Transmembrane</keyword>
<dbReference type="GO" id="GO:0005886">
    <property type="term" value="C:plasma membrane"/>
    <property type="evidence" value="ECO:0007669"/>
    <property type="project" value="UniProtKB-SubCell"/>
</dbReference>
<feature type="transmembrane region" description="Helical" evidence="7">
    <location>
        <begin position="240"/>
        <end position="256"/>
    </location>
</feature>
<comment type="subcellular location">
    <subcellularLocation>
        <location evidence="1 7">Cell inner membrane</location>
        <topology evidence="1 7">Multi-pass membrane protein</topology>
    </subcellularLocation>
</comment>
<evidence type="ECO:0000313" key="9">
    <source>
        <dbReference type="EMBL" id="MBB3937962.1"/>
    </source>
</evidence>
<dbReference type="InterPro" id="IPR010656">
    <property type="entry name" value="DctM"/>
</dbReference>
<dbReference type="PIRSF" id="PIRSF006066">
    <property type="entry name" value="HI0050"/>
    <property type="match status" value="1"/>
</dbReference>
<comment type="function">
    <text evidence="7">Part of the tripartite ATP-independent periplasmic (TRAP) transport system.</text>
</comment>
<dbReference type="EMBL" id="JACIDO010000014">
    <property type="protein sequence ID" value="MBB3937962.1"/>
    <property type="molecule type" value="Genomic_DNA"/>
</dbReference>
<comment type="subunit">
    <text evidence="7">The complex comprises the extracytoplasmic solute receptor protein and the two transmembrane proteins.</text>
</comment>
<evidence type="ECO:0000256" key="5">
    <source>
        <dbReference type="ARBA" id="ARBA00022989"/>
    </source>
</evidence>
<feature type="transmembrane region" description="Helical" evidence="7">
    <location>
        <begin position="137"/>
        <end position="159"/>
    </location>
</feature>
<keyword evidence="3 7" id="KW-0997">Cell inner membrane</keyword>
<evidence type="ECO:0000256" key="6">
    <source>
        <dbReference type="ARBA" id="ARBA00023136"/>
    </source>
</evidence>
<organism evidence="9 10">
    <name type="scientific">Aureimonas phyllosphaerae</name>
    <dbReference type="NCBI Taxonomy" id="1166078"/>
    <lineage>
        <taxon>Bacteria</taxon>
        <taxon>Pseudomonadati</taxon>
        <taxon>Pseudomonadota</taxon>
        <taxon>Alphaproteobacteria</taxon>
        <taxon>Hyphomicrobiales</taxon>
        <taxon>Aurantimonadaceae</taxon>
        <taxon>Aureimonas</taxon>
    </lineage>
</organism>
<feature type="transmembrane region" description="Helical" evidence="7">
    <location>
        <begin position="355"/>
        <end position="376"/>
    </location>
</feature>
<sequence>MTVAVFLLSLCGAMAIGVPVAFSLVLCGLALMLYMGIFDSQIVALKLIEGADNYQLLALPFFLLAGELMNAGGLSRRIINFAISLVGHFPGGLGYVVILAALILASISGSAAADTAALASILIPMMRKANYDMPRSAGLIASGGIIAPVIPPSGGYIIFGVAANVSITQLFLAGIFPGILMGLSLVIAWAIVARHDKVATMPRATGVERVKAFRDGFFALVMPAIILGCIKFGWATPTEAAVFAAAYALFCGMVIYRELKPSQLYGVFLMAAKTTAVVMFLVAAALISAWLITQANIPAEMGTLLEGLKDNPTLLLVIMMALVVLVGTALDFAPTVLILTPILMPLVRAAGINEVYFGVLFIMNNAIGLITPPVGIVLNVVSGVARVSMGRVIRGVAPFFVAQTAVLFLLVLLPQWVIAPLQWLRGRSSFGEMIQAMFPLF</sequence>
<comment type="caution">
    <text evidence="7">Lacks conserved residue(s) required for the propagation of feature annotation.</text>
</comment>
<reference evidence="9 10" key="1">
    <citation type="submission" date="2020-08" db="EMBL/GenBank/DDBJ databases">
        <title>Genomic Encyclopedia of Type Strains, Phase IV (KMG-IV): sequencing the most valuable type-strain genomes for metagenomic binning, comparative biology and taxonomic classification.</title>
        <authorList>
            <person name="Goeker M."/>
        </authorList>
    </citation>
    <scope>NUCLEOTIDE SEQUENCE [LARGE SCALE GENOMIC DNA]</scope>
    <source>
        <strain evidence="9 10">DSM 25024</strain>
    </source>
</reference>
<dbReference type="RefSeq" id="WP_090965876.1">
    <property type="nucleotide sequence ID" value="NZ_FOOA01000022.1"/>
</dbReference>
<dbReference type="PANTHER" id="PTHR33362:SF4">
    <property type="entry name" value="2,3-DIKETO-L-GULONATE TRAP TRANSPORTER LARGE PERMEASE PROTEIN YIAN"/>
    <property type="match status" value="1"/>
</dbReference>
<evidence type="ECO:0000256" key="2">
    <source>
        <dbReference type="ARBA" id="ARBA00022475"/>
    </source>
</evidence>
<comment type="similarity">
    <text evidence="7">Belongs to the TRAP transporter large permease family.</text>
</comment>
<comment type="caution">
    <text evidence="9">The sequence shown here is derived from an EMBL/GenBank/DDBJ whole genome shotgun (WGS) entry which is preliminary data.</text>
</comment>
<feature type="transmembrane region" description="Helical" evidence="7">
    <location>
        <begin position="171"/>
        <end position="192"/>
    </location>
</feature>
<evidence type="ECO:0000256" key="1">
    <source>
        <dbReference type="ARBA" id="ARBA00004429"/>
    </source>
</evidence>